<accession>A0A5E5BFG0</accession>
<evidence type="ECO:0000256" key="1">
    <source>
        <dbReference type="SAM" id="MobiDB-lite"/>
    </source>
</evidence>
<feature type="compositionally biased region" description="Basic and acidic residues" evidence="1">
    <location>
        <begin position="54"/>
        <end position="71"/>
    </location>
</feature>
<evidence type="ECO:0000313" key="2">
    <source>
        <dbReference type="EMBL" id="VVE84639.1"/>
    </source>
</evidence>
<evidence type="ECO:0000313" key="3">
    <source>
        <dbReference type="Proteomes" id="UP000335538"/>
    </source>
</evidence>
<proteinExistence type="predicted"/>
<dbReference type="EMBL" id="CABPSR010000019">
    <property type="protein sequence ID" value="VVE84639.1"/>
    <property type="molecule type" value="Genomic_DNA"/>
</dbReference>
<dbReference type="RefSeq" id="WP_191631743.1">
    <property type="nucleotide sequence ID" value="NZ_CABPSR010000019.1"/>
</dbReference>
<dbReference type="Proteomes" id="UP000335538">
    <property type="component" value="Unassembled WGS sequence"/>
</dbReference>
<feature type="region of interest" description="Disordered" evidence="1">
    <location>
        <begin position="19"/>
        <end position="71"/>
    </location>
</feature>
<name>A0A5E5BFG0_9BURK</name>
<organism evidence="2 3">
    <name type="scientific">Pandoraea sputorum</name>
    <dbReference type="NCBI Taxonomy" id="93222"/>
    <lineage>
        <taxon>Bacteria</taxon>
        <taxon>Pseudomonadati</taxon>
        <taxon>Pseudomonadota</taxon>
        <taxon>Betaproteobacteria</taxon>
        <taxon>Burkholderiales</taxon>
        <taxon>Burkholderiaceae</taxon>
        <taxon>Pandoraea</taxon>
    </lineage>
</organism>
<feature type="compositionally biased region" description="Basic and acidic residues" evidence="1">
    <location>
        <begin position="19"/>
        <end position="29"/>
    </location>
</feature>
<reference evidence="2 3" key="1">
    <citation type="submission" date="2019-08" db="EMBL/GenBank/DDBJ databases">
        <authorList>
            <person name="Peeters C."/>
        </authorList>
    </citation>
    <scope>NUCLEOTIDE SEQUENCE [LARGE SCALE GENOMIC DNA]</scope>
    <source>
        <strain evidence="2 3">LMG 31121</strain>
    </source>
</reference>
<sequence length="71" mass="7913">MAQADFTARYAALLEHCGRDGTRDDRGLGHENGSVASSPRYLKEAVNPPVTRRGQREFADRPADHEFVREG</sequence>
<dbReference type="AlphaFoldDB" id="A0A5E5BFG0"/>
<protein>
    <submittedName>
        <fullName evidence="2">Integrase</fullName>
    </submittedName>
</protein>
<gene>
    <name evidence="2" type="ORF">PSP31121_04852</name>
</gene>